<evidence type="ECO:0000313" key="5">
    <source>
        <dbReference type="Proteomes" id="UP000194450"/>
    </source>
</evidence>
<evidence type="ECO:0000313" key="4">
    <source>
        <dbReference type="EMBL" id="SMQ64034.1"/>
    </source>
</evidence>
<dbReference type="InterPro" id="IPR041613">
    <property type="entry name" value="Pept_S41_N"/>
</dbReference>
<name>A0A1Y6EMZ7_9GAMM</name>
<dbReference type="Gene3D" id="3.30.750.170">
    <property type="match status" value="1"/>
</dbReference>
<dbReference type="Proteomes" id="UP000194450">
    <property type="component" value="Unassembled WGS sequence"/>
</dbReference>
<proteinExistence type="predicted"/>
<evidence type="ECO:0000259" key="3">
    <source>
        <dbReference type="SMART" id="SM00245"/>
    </source>
</evidence>
<dbReference type="GO" id="GO:0008236">
    <property type="term" value="F:serine-type peptidase activity"/>
    <property type="evidence" value="ECO:0007669"/>
    <property type="project" value="InterPro"/>
</dbReference>
<gene>
    <name evidence="4" type="ORF">SAMN06297229_0951</name>
</gene>
<feature type="domain" description="PDZ" evidence="2">
    <location>
        <begin position="112"/>
        <end position="186"/>
    </location>
</feature>
<keyword evidence="5" id="KW-1185">Reference proteome</keyword>
<dbReference type="Pfam" id="PF03572">
    <property type="entry name" value="Peptidase_S41"/>
    <property type="match status" value="1"/>
</dbReference>
<dbReference type="AlphaFoldDB" id="A0A1Y6EMZ7"/>
<dbReference type="EMBL" id="FXWH01000001">
    <property type="protein sequence ID" value="SMQ64034.1"/>
    <property type="molecule type" value="Genomic_DNA"/>
</dbReference>
<sequence length="457" mass="49307">MPVPALKPFAHRASRVAVVVSSILLAACGGDEVAPTPGGGAGVCSVQGQKELLLDYMYEDYFWADDLPADIDVADYPDVYAMLANIRVPEDRYSFLLSEAEYQARFVDASFAGFGFSSAITDDNRVFMRYVYNDSPAAQAGLQRADELISVAGEPVSTLIAENRLNEALGPSTVGTTVALEWRSPNGTTQSAQVTKDNVETNTVFAPTVYSVDDRMVGYFVLDSFIERTGEDLNEAYDIMAAANVDDLIIDVRYNGGGLINYANQLASQAAGNNVLGNVFVTYNFNSNNQNRNQTSLFNLVDGVQQLDLDRVFVLTTGASCSSSEILINSLRPFVEVVAIGETTCGKPVGQSVTQLCDKRTFVVNFETVNALGQGRYYFGLAPNCPVQDAIVADWGNPLDPLQGAANEYISTGSCPASGSAVAGLAEKQQPAEQADTLSDSQTKRPPLLIEKWRTEY</sequence>
<dbReference type="OrthoDB" id="7168509at2"/>
<dbReference type="PANTHER" id="PTHR32060:SF30">
    <property type="entry name" value="CARBOXY-TERMINAL PROCESSING PROTEASE CTPA"/>
    <property type="match status" value="1"/>
</dbReference>
<dbReference type="Pfam" id="PF18294">
    <property type="entry name" value="Pept_S41_N"/>
    <property type="match status" value="1"/>
</dbReference>
<dbReference type="SUPFAM" id="SSF50156">
    <property type="entry name" value="PDZ domain-like"/>
    <property type="match status" value="1"/>
</dbReference>
<protein>
    <submittedName>
        <fullName evidence="4">C-terminal peptidase (Prc)</fullName>
    </submittedName>
</protein>
<evidence type="ECO:0000256" key="1">
    <source>
        <dbReference type="SAM" id="MobiDB-lite"/>
    </source>
</evidence>
<dbReference type="GO" id="GO:0004175">
    <property type="term" value="F:endopeptidase activity"/>
    <property type="evidence" value="ECO:0007669"/>
    <property type="project" value="TreeGrafter"/>
</dbReference>
<dbReference type="GO" id="GO:0006508">
    <property type="term" value="P:proteolysis"/>
    <property type="evidence" value="ECO:0007669"/>
    <property type="project" value="InterPro"/>
</dbReference>
<dbReference type="InterPro" id="IPR005151">
    <property type="entry name" value="Tail-specific_protease"/>
</dbReference>
<accession>A0A1Y6EMZ7</accession>
<feature type="domain" description="Tail specific protease" evidence="3">
    <location>
        <begin position="187"/>
        <end position="398"/>
    </location>
</feature>
<evidence type="ECO:0000259" key="2">
    <source>
        <dbReference type="SMART" id="SM00228"/>
    </source>
</evidence>
<dbReference type="Gene3D" id="2.30.42.10">
    <property type="match status" value="1"/>
</dbReference>
<dbReference type="RefSeq" id="WP_086434081.1">
    <property type="nucleotide sequence ID" value="NZ_FXWH01000001.1"/>
</dbReference>
<dbReference type="GO" id="GO:0030288">
    <property type="term" value="C:outer membrane-bounded periplasmic space"/>
    <property type="evidence" value="ECO:0007669"/>
    <property type="project" value="TreeGrafter"/>
</dbReference>
<dbReference type="InterPro" id="IPR001478">
    <property type="entry name" value="PDZ"/>
</dbReference>
<dbReference type="CDD" id="cd07561">
    <property type="entry name" value="Peptidase_S41_CPP_like"/>
    <property type="match status" value="1"/>
</dbReference>
<organism evidence="4 5">
    <name type="scientific">Pseudidiomarina planktonica</name>
    <dbReference type="NCBI Taxonomy" id="1323738"/>
    <lineage>
        <taxon>Bacteria</taxon>
        <taxon>Pseudomonadati</taxon>
        <taxon>Pseudomonadota</taxon>
        <taxon>Gammaproteobacteria</taxon>
        <taxon>Alteromonadales</taxon>
        <taxon>Idiomarinaceae</taxon>
        <taxon>Pseudidiomarina</taxon>
    </lineage>
</organism>
<dbReference type="GO" id="GO:0007165">
    <property type="term" value="P:signal transduction"/>
    <property type="evidence" value="ECO:0007669"/>
    <property type="project" value="TreeGrafter"/>
</dbReference>
<reference evidence="5" key="1">
    <citation type="submission" date="2017-04" db="EMBL/GenBank/DDBJ databases">
        <authorList>
            <person name="Varghese N."/>
            <person name="Submissions S."/>
        </authorList>
    </citation>
    <scope>NUCLEOTIDE SEQUENCE [LARGE SCALE GENOMIC DNA]</scope>
</reference>
<dbReference type="SMART" id="SM00228">
    <property type="entry name" value="PDZ"/>
    <property type="match status" value="1"/>
</dbReference>
<feature type="region of interest" description="Disordered" evidence="1">
    <location>
        <begin position="424"/>
        <end position="447"/>
    </location>
</feature>
<dbReference type="PROSITE" id="PS51257">
    <property type="entry name" value="PROKAR_LIPOPROTEIN"/>
    <property type="match status" value="1"/>
</dbReference>
<dbReference type="PANTHER" id="PTHR32060">
    <property type="entry name" value="TAIL-SPECIFIC PROTEASE"/>
    <property type="match status" value="1"/>
</dbReference>
<dbReference type="SMART" id="SM00245">
    <property type="entry name" value="TSPc"/>
    <property type="match status" value="1"/>
</dbReference>
<dbReference type="SUPFAM" id="SSF52096">
    <property type="entry name" value="ClpP/crotonase"/>
    <property type="match status" value="1"/>
</dbReference>
<dbReference type="InterPro" id="IPR029045">
    <property type="entry name" value="ClpP/crotonase-like_dom_sf"/>
</dbReference>
<dbReference type="Gene3D" id="3.90.226.10">
    <property type="entry name" value="2-enoyl-CoA Hydratase, Chain A, domain 1"/>
    <property type="match status" value="1"/>
</dbReference>
<dbReference type="InterPro" id="IPR036034">
    <property type="entry name" value="PDZ_sf"/>
</dbReference>